<evidence type="ECO:0000313" key="1">
    <source>
        <dbReference type="EMBL" id="AJD93510.1"/>
    </source>
</evidence>
<proteinExistence type="predicted"/>
<dbReference type="BioCyc" id="JESP1508404:G14D9-13477-MONOMER"/>
<organism evidence="1 2">
    <name type="scientific">Jeotgalibacillus malaysiensis</name>
    <dbReference type="NCBI Taxonomy" id="1508404"/>
    <lineage>
        <taxon>Bacteria</taxon>
        <taxon>Bacillati</taxon>
        <taxon>Bacillota</taxon>
        <taxon>Bacilli</taxon>
        <taxon>Bacillales</taxon>
        <taxon>Caryophanaceae</taxon>
        <taxon>Jeotgalibacillus</taxon>
    </lineage>
</organism>
<keyword evidence="2" id="KW-1185">Reference proteome</keyword>
<dbReference type="AlphaFoldDB" id="A0A0B5ATG6"/>
<accession>A0A0B5ATG6</accession>
<geneLocation type="plasmid" evidence="2"/>
<dbReference type="Proteomes" id="UP000031449">
    <property type="component" value="Plasmid unnamed"/>
</dbReference>
<dbReference type="KEGG" id="jeo:JMA_41930"/>
<dbReference type="HOGENOM" id="CLU_3118724_0_0_9"/>
<protein>
    <submittedName>
        <fullName evidence="1">Uncharacterized protein</fullName>
    </submittedName>
</protein>
<name>A0A0B5ATG6_9BACL</name>
<keyword evidence="1" id="KW-0614">Plasmid</keyword>
<dbReference type="OrthoDB" id="2738543at2"/>
<gene>
    <name evidence="1" type="ORF">JMA_41930</name>
</gene>
<evidence type="ECO:0000313" key="2">
    <source>
        <dbReference type="Proteomes" id="UP000031449"/>
    </source>
</evidence>
<reference evidence="1 2" key="1">
    <citation type="submission" date="2014-08" db="EMBL/GenBank/DDBJ databases">
        <title>Complete genome of a marine bacteria Jeotgalibacillus malaysiensis.</title>
        <authorList>
            <person name="Yaakop A.S."/>
            <person name="Chan K.-G."/>
            <person name="Goh K.M."/>
        </authorList>
    </citation>
    <scope>NUCLEOTIDE SEQUENCE [LARGE SCALE GENOMIC DNA]</scope>
    <source>
        <strain evidence="1 2">D5</strain>
        <plasmid evidence="2">Plasmid</plasmid>
    </source>
</reference>
<dbReference type="EMBL" id="CP009417">
    <property type="protein sequence ID" value="AJD93510.1"/>
    <property type="molecule type" value="Genomic_DNA"/>
</dbReference>
<sequence length="50" mass="6078">MYQKSFFYNELKKRGINKHPETQRNLKHSKTSELSRIYHLVLEKEEKAKA</sequence>